<dbReference type="GO" id="GO:1901359">
    <property type="term" value="F:tungstate binding"/>
    <property type="evidence" value="ECO:0007669"/>
    <property type="project" value="UniProtKB-ARBA"/>
</dbReference>
<dbReference type="RefSeq" id="WP_213410754.1">
    <property type="nucleotide sequence ID" value="NZ_BOVK01000013.1"/>
</dbReference>
<dbReference type="InterPro" id="IPR050682">
    <property type="entry name" value="ModA/WtpA"/>
</dbReference>
<name>A0A8J4H217_9BACL</name>
<evidence type="ECO:0000256" key="3">
    <source>
        <dbReference type="ARBA" id="ARBA00022723"/>
    </source>
</evidence>
<reference evidence="7" key="1">
    <citation type="submission" date="2021-04" db="EMBL/GenBank/DDBJ databases">
        <title>Draft genome sequence of Xylanibacillus composti strain K13.</title>
        <authorList>
            <person name="Uke A."/>
            <person name="Chhe C."/>
            <person name="Baramee S."/>
            <person name="Kosugi A."/>
        </authorList>
    </citation>
    <scope>NUCLEOTIDE SEQUENCE</scope>
    <source>
        <strain evidence="7">K13</strain>
    </source>
</reference>
<keyword evidence="2 5" id="KW-0500">Molybdenum</keyword>
<gene>
    <name evidence="7" type="ORF">XYCOK13_09640</name>
</gene>
<keyword evidence="4 6" id="KW-0732">Signal</keyword>
<evidence type="ECO:0000313" key="7">
    <source>
        <dbReference type="EMBL" id="GIQ68140.1"/>
    </source>
</evidence>
<dbReference type="SUPFAM" id="SSF53850">
    <property type="entry name" value="Periplasmic binding protein-like II"/>
    <property type="match status" value="1"/>
</dbReference>
<dbReference type="GO" id="GO:0030973">
    <property type="term" value="F:molybdate ion binding"/>
    <property type="evidence" value="ECO:0007669"/>
    <property type="project" value="UniProtKB-ARBA"/>
</dbReference>
<dbReference type="GO" id="GO:0046872">
    <property type="term" value="F:metal ion binding"/>
    <property type="evidence" value="ECO:0007669"/>
    <property type="project" value="UniProtKB-KW"/>
</dbReference>
<evidence type="ECO:0000256" key="1">
    <source>
        <dbReference type="ARBA" id="ARBA00009175"/>
    </source>
</evidence>
<dbReference type="EMBL" id="BOVK01000013">
    <property type="protein sequence ID" value="GIQ68140.1"/>
    <property type="molecule type" value="Genomic_DNA"/>
</dbReference>
<evidence type="ECO:0000256" key="4">
    <source>
        <dbReference type="ARBA" id="ARBA00022729"/>
    </source>
</evidence>
<feature type="binding site" evidence="5">
    <location>
        <position position="41"/>
    </location>
    <ligand>
        <name>molybdate</name>
        <dbReference type="ChEBI" id="CHEBI:36264"/>
    </ligand>
</feature>
<sequence>MHRIPFMQLALFCVLLVLAGCKPADSAVRDQTEIVISAASSLASVMDEIKTLYESGHPAVRLKMNYGGSGGLQRQIEQGAPVHLFLSAGEQHTQALIDKGLIEEIQVLAAGKLVAIVHADSGLVLQSAEDLTQAAVGRLAIGEPDLVPAGFYARQSLQYHSLWDDVQAMLIYTKDVRQALHYVESGNADAAYVYETDAANASKVRIAYYADSASHPPIIYPAGLVKGSGDREEALRFLRFLVEEEAQQVFRKHGFHIPRMGG</sequence>
<feature type="binding site" evidence="5">
    <location>
        <position position="194"/>
    </location>
    <ligand>
        <name>molybdate</name>
        <dbReference type="ChEBI" id="CHEBI:36264"/>
    </ligand>
</feature>
<dbReference type="Pfam" id="PF13531">
    <property type="entry name" value="SBP_bac_11"/>
    <property type="match status" value="1"/>
</dbReference>
<organism evidence="7 8">
    <name type="scientific">Xylanibacillus composti</name>
    <dbReference type="NCBI Taxonomy" id="1572762"/>
    <lineage>
        <taxon>Bacteria</taxon>
        <taxon>Bacillati</taxon>
        <taxon>Bacillota</taxon>
        <taxon>Bacilli</taxon>
        <taxon>Bacillales</taxon>
        <taxon>Paenibacillaceae</taxon>
        <taxon>Xylanibacillus</taxon>
    </lineage>
</organism>
<accession>A0A8J4H217</accession>
<feature type="signal peptide" evidence="6">
    <location>
        <begin position="1"/>
        <end position="19"/>
    </location>
</feature>
<keyword evidence="3 5" id="KW-0479">Metal-binding</keyword>
<dbReference type="GO" id="GO:0015689">
    <property type="term" value="P:molybdate ion transport"/>
    <property type="evidence" value="ECO:0007669"/>
    <property type="project" value="InterPro"/>
</dbReference>
<dbReference type="Proteomes" id="UP000677918">
    <property type="component" value="Unassembled WGS sequence"/>
</dbReference>
<keyword evidence="8" id="KW-1185">Reference proteome</keyword>
<dbReference type="AlphaFoldDB" id="A0A8J4H217"/>
<dbReference type="PROSITE" id="PS51257">
    <property type="entry name" value="PROKAR_LIPOPROTEIN"/>
    <property type="match status" value="1"/>
</dbReference>
<proteinExistence type="inferred from homology"/>
<dbReference type="PANTHER" id="PTHR30632:SF0">
    <property type="entry name" value="SULFATE-BINDING PROTEIN"/>
    <property type="match status" value="1"/>
</dbReference>
<feature type="binding site" evidence="5">
    <location>
        <position position="176"/>
    </location>
    <ligand>
        <name>molybdate</name>
        <dbReference type="ChEBI" id="CHEBI:36264"/>
    </ligand>
</feature>
<evidence type="ECO:0000313" key="8">
    <source>
        <dbReference type="Proteomes" id="UP000677918"/>
    </source>
</evidence>
<dbReference type="NCBIfam" id="TIGR01256">
    <property type="entry name" value="modA"/>
    <property type="match status" value="1"/>
</dbReference>
<dbReference type="InterPro" id="IPR005950">
    <property type="entry name" value="ModA"/>
</dbReference>
<comment type="caution">
    <text evidence="7">The sequence shown here is derived from an EMBL/GenBank/DDBJ whole genome shotgun (WGS) entry which is preliminary data.</text>
</comment>
<dbReference type="Gene3D" id="3.40.190.10">
    <property type="entry name" value="Periplasmic binding protein-like II"/>
    <property type="match status" value="2"/>
</dbReference>
<feature type="chain" id="PRO_5039622895" evidence="6">
    <location>
        <begin position="20"/>
        <end position="262"/>
    </location>
</feature>
<evidence type="ECO:0000256" key="2">
    <source>
        <dbReference type="ARBA" id="ARBA00022505"/>
    </source>
</evidence>
<feature type="binding site" evidence="5">
    <location>
        <position position="149"/>
    </location>
    <ligand>
        <name>molybdate</name>
        <dbReference type="ChEBI" id="CHEBI:36264"/>
    </ligand>
</feature>
<dbReference type="PANTHER" id="PTHR30632">
    <property type="entry name" value="MOLYBDATE-BINDING PERIPLASMIC PROTEIN"/>
    <property type="match status" value="1"/>
</dbReference>
<feature type="binding site" evidence="5">
    <location>
        <position position="69"/>
    </location>
    <ligand>
        <name>molybdate</name>
        <dbReference type="ChEBI" id="CHEBI:36264"/>
    </ligand>
</feature>
<protein>
    <submittedName>
        <fullName evidence="7">Molybdate ABC transporter substrate-binding protein</fullName>
    </submittedName>
</protein>
<evidence type="ECO:0000256" key="5">
    <source>
        <dbReference type="PIRSR" id="PIRSR004846-1"/>
    </source>
</evidence>
<dbReference type="FunFam" id="3.40.190.10:FF:000035">
    <property type="entry name" value="Molybdate ABC transporter substrate-binding protein"/>
    <property type="match status" value="1"/>
</dbReference>
<comment type="similarity">
    <text evidence="1">Belongs to the bacterial solute-binding protein ModA family.</text>
</comment>
<evidence type="ECO:0000256" key="6">
    <source>
        <dbReference type="SAM" id="SignalP"/>
    </source>
</evidence>
<dbReference type="PIRSF" id="PIRSF004846">
    <property type="entry name" value="ModA"/>
    <property type="match status" value="1"/>
</dbReference>